<proteinExistence type="predicted"/>
<evidence type="ECO:0000313" key="1">
    <source>
        <dbReference type="EMBL" id="PSL24013.1"/>
    </source>
</evidence>
<dbReference type="EMBL" id="PYAT01000027">
    <property type="protein sequence ID" value="PSL24013.1"/>
    <property type="molecule type" value="Genomic_DNA"/>
</dbReference>
<accession>A0A2P8FQP3</accession>
<reference evidence="1 2" key="1">
    <citation type="submission" date="2018-03" db="EMBL/GenBank/DDBJ databases">
        <title>Genomic Encyclopedia of Type Strains, Phase III (KMG-III): the genomes of soil and plant-associated and newly described type strains.</title>
        <authorList>
            <person name="Whitman W."/>
        </authorList>
    </citation>
    <scope>NUCLEOTIDE SEQUENCE [LARGE SCALE GENOMIC DNA]</scope>
    <source>
        <strain evidence="1 2">CGMCC 1.12259</strain>
    </source>
</reference>
<keyword evidence="2" id="KW-1185">Reference proteome</keyword>
<dbReference type="Proteomes" id="UP000242682">
    <property type="component" value="Unassembled WGS sequence"/>
</dbReference>
<gene>
    <name evidence="1" type="ORF">B0H99_12723</name>
</gene>
<sequence>MEWLYLQFLMHFGFYKIVSDTEIRIEVLIVNQ</sequence>
<name>A0A2P8FQP3_9BACL</name>
<dbReference type="AlphaFoldDB" id="A0A2P8FQP3"/>
<comment type="caution">
    <text evidence="1">The sequence shown here is derived from an EMBL/GenBank/DDBJ whole genome shotgun (WGS) entry which is preliminary data.</text>
</comment>
<protein>
    <submittedName>
        <fullName evidence="1">Uncharacterized protein</fullName>
    </submittedName>
</protein>
<organism evidence="1 2">
    <name type="scientific">Planomicrobium soli</name>
    <dbReference type="NCBI Taxonomy" id="1176648"/>
    <lineage>
        <taxon>Bacteria</taxon>
        <taxon>Bacillati</taxon>
        <taxon>Bacillota</taxon>
        <taxon>Bacilli</taxon>
        <taxon>Bacillales</taxon>
        <taxon>Caryophanaceae</taxon>
        <taxon>Planomicrobium</taxon>
    </lineage>
</organism>
<evidence type="ECO:0000313" key="2">
    <source>
        <dbReference type="Proteomes" id="UP000242682"/>
    </source>
</evidence>